<keyword evidence="2" id="KW-0677">Repeat</keyword>
<dbReference type="Pfam" id="PF20430">
    <property type="entry name" value="Eplus_motif"/>
    <property type="match status" value="1"/>
</dbReference>
<comment type="similarity">
    <text evidence="1">Belongs to the PPR family. PCMP-H subfamily.</text>
</comment>
<dbReference type="PANTHER" id="PTHR47926:SF395">
    <property type="entry name" value="TETRATRICOPEPTIDE-LIKE HELICAL DOMAIN, DYW DOMAIN PROTEIN-RELATED"/>
    <property type="match status" value="1"/>
</dbReference>
<dbReference type="InterPro" id="IPR002885">
    <property type="entry name" value="PPR_rpt"/>
</dbReference>
<evidence type="ECO:0000256" key="1">
    <source>
        <dbReference type="ARBA" id="ARBA00006643"/>
    </source>
</evidence>
<keyword evidence="5" id="KW-1185">Reference proteome</keyword>
<dbReference type="Pfam" id="PF14432">
    <property type="entry name" value="DYW_deaminase"/>
    <property type="match status" value="1"/>
</dbReference>
<dbReference type="Pfam" id="PF01535">
    <property type="entry name" value="PPR"/>
    <property type="match status" value="2"/>
</dbReference>
<feature type="domain" description="DYW" evidence="3">
    <location>
        <begin position="189"/>
        <end position="281"/>
    </location>
</feature>
<evidence type="ECO:0000313" key="4">
    <source>
        <dbReference type="EMBL" id="KAB2054477.1"/>
    </source>
</evidence>
<dbReference type="GO" id="GO:0009451">
    <property type="term" value="P:RNA modification"/>
    <property type="evidence" value="ECO:0007669"/>
    <property type="project" value="InterPro"/>
</dbReference>
<dbReference type="GO" id="GO:0003723">
    <property type="term" value="F:RNA binding"/>
    <property type="evidence" value="ECO:0007669"/>
    <property type="project" value="InterPro"/>
</dbReference>
<dbReference type="InterPro" id="IPR046848">
    <property type="entry name" value="E_motif"/>
</dbReference>
<organism evidence="4 5">
    <name type="scientific">Gossypium barbadense</name>
    <name type="common">Sea Island cotton</name>
    <name type="synonym">Hibiscus barbadensis</name>
    <dbReference type="NCBI Taxonomy" id="3634"/>
    <lineage>
        <taxon>Eukaryota</taxon>
        <taxon>Viridiplantae</taxon>
        <taxon>Streptophyta</taxon>
        <taxon>Embryophyta</taxon>
        <taxon>Tracheophyta</taxon>
        <taxon>Spermatophyta</taxon>
        <taxon>Magnoliopsida</taxon>
        <taxon>eudicotyledons</taxon>
        <taxon>Gunneridae</taxon>
        <taxon>Pentapetalae</taxon>
        <taxon>rosids</taxon>
        <taxon>malvids</taxon>
        <taxon>Malvales</taxon>
        <taxon>Malvaceae</taxon>
        <taxon>Malvoideae</taxon>
        <taxon>Gossypium</taxon>
    </lineage>
</organism>
<evidence type="ECO:0000256" key="2">
    <source>
        <dbReference type="ARBA" id="ARBA00022737"/>
    </source>
</evidence>
<reference evidence="5" key="1">
    <citation type="journal article" date="2020" name="Nat. Genet.">
        <title>Genomic diversifications of five Gossypium allopolyploid species and their impact on cotton improvement.</title>
        <authorList>
            <person name="Chen Z.J."/>
            <person name="Sreedasyam A."/>
            <person name="Ando A."/>
            <person name="Song Q."/>
            <person name="De Santiago L.M."/>
            <person name="Hulse-Kemp A.M."/>
            <person name="Ding M."/>
            <person name="Ye W."/>
            <person name="Kirkbride R.C."/>
            <person name="Jenkins J."/>
            <person name="Plott C."/>
            <person name="Lovell J."/>
            <person name="Lin Y.M."/>
            <person name="Vaughn R."/>
            <person name="Liu B."/>
            <person name="Simpson S."/>
            <person name="Scheffler B.E."/>
            <person name="Wen L."/>
            <person name="Saski C.A."/>
            <person name="Grover C.E."/>
            <person name="Hu G."/>
            <person name="Conover J.L."/>
            <person name="Carlson J.W."/>
            <person name="Shu S."/>
            <person name="Boston L.B."/>
            <person name="Williams M."/>
            <person name="Peterson D.G."/>
            <person name="McGee K."/>
            <person name="Jones D.C."/>
            <person name="Wendel J.F."/>
            <person name="Stelly D.M."/>
            <person name="Grimwood J."/>
            <person name="Schmutz J."/>
        </authorList>
    </citation>
    <scope>NUCLEOTIDE SEQUENCE [LARGE SCALE GENOMIC DNA]</scope>
    <source>
        <strain evidence="5">cv. 3-79</strain>
    </source>
</reference>
<protein>
    <recommendedName>
        <fullName evidence="3">DYW domain-containing protein</fullName>
    </recommendedName>
</protein>
<proteinExistence type="inferred from homology"/>
<dbReference type="OrthoDB" id="185373at2759"/>
<evidence type="ECO:0000259" key="3">
    <source>
        <dbReference type="Pfam" id="PF14432"/>
    </source>
</evidence>
<dbReference type="InterPro" id="IPR046960">
    <property type="entry name" value="PPR_At4g14850-like_plant"/>
</dbReference>
<dbReference type="PANTHER" id="PTHR47926">
    <property type="entry name" value="PENTATRICOPEPTIDE REPEAT-CONTAINING PROTEIN"/>
    <property type="match status" value="1"/>
</dbReference>
<dbReference type="EMBL" id="CM018213">
    <property type="protein sequence ID" value="KAB2054477.1"/>
    <property type="molecule type" value="Genomic_DNA"/>
</dbReference>
<dbReference type="FunFam" id="1.25.40.10:FF:000090">
    <property type="entry name" value="Pentatricopeptide repeat-containing protein, chloroplastic"/>
    <property type="match status" value="1"/>
</dbReference>
<dbReference type="GO" id="GO:0008270">
    <property type="term" value="F:zinc ion binding"/>
    <property type="evidence" value="ECO:0007669"/>
    <property type="project" value="InterPro"/>
</dbReference>
<dbReference type="Pfam" id="PF20431">
    <property type="entry name" value="E_motif"/>
    <property type="match status" value="1"/>
</dbReference>
<dbReference type="AlphaFoldDB" id="A0A5J5TF31"/>
<dbReference type="Proteomes" id="UP000327439">
    <property type="component" value="Chromosome A12"/>
</dbReference>
<sequence>MKEARVEPNGVTFVGVLYACSHAGLVEDGRKIFASMINEHNITPKHEHYGCMVDLLGRANLLREAVEIVETMPFAPNVVIWGSLMSACQIHGETELGEFTAKRVLELEPDHDGALVLLSNIYAKERKWQNVGDLRQLMKERGISKERGCSRIELNNEVHEFLVADRNHKQAYEIYEKLNEVVSRLKLDGYAPNTGCVLVDLEEEEKREVVLWHSEKLALCYGLINGAKDSCIRIVKNLRVCEDCHTFLKLVLKVYRREIIVRDRTRFHHYRDGVCSCRDYW</sequence>
<accession>A0A5J5TF31</accession>
<dbReference type="InterPro" id="IPR046849">
    <property type="entry name" value="E2_motif"/>
</dbReference>
<gene>
    <name evidence="4" type="ORF">ES319_A12G256900v1</name>
</gene>
<dbReference type="InterPro" id="IPR011990">
    <property type="entry name" value="TPR-like_helical_dom_sf"/>
</dbReference>
<dbReference type="Gene3D" id="1.25.40.10">
    <property type="entry name" value="Tetratricopeptide repeat domain"/>
    <property type="match status" value="1"/>
</dbReference>
<name>A0A5J5TF31_GOSBA</name>
<dbReference type="InterPro" id="IPR032867">
    <property type="entry name" value="DYW_dom"/>
</dbReference>
<dbReference type="PROSITE" id="PS51257">
    <property type="entry name" value="PROKAR_LIPOPROTEIN"/>
    <property type="match status" value="1"/>
</dbReference>
<evidence type="ECO:0000313" key="5">
    <source>
        <dbReference type="Proteomes" id="UP000327439"/>
    </source>
</evidence>